<dbReference type="InterPro" id="IPR025799">
    <property type="entry name" value="Arg_MeTrfase"/>
</dbReference>
<evidence type="ECO:0000313" key="3">
    <source>
        <dbReference type="EMBL" id="CAL1162987.1"/>
    </source>
</evidence>
<dbReference type="EMBL" id="CAMXCT020004569">
    <property type="protein sequence ID" value="CAL1162987.1"/>
    <property type="molecule type" value="Genomic_DNA"/>
</dbReference>
<dbReference type="AlphaFoldDB" id="A0A9P1GGD7"/>
<sequence>MAEDFWKDWPKMNLKATSAEYYFESYNHYGVHEDIFQDGVTIPAFQQAISQNAHIFQGKVVLEVCSGLGLCSLFAAKAGAQKVIAIEAHSELAEVSREIARRNGYEEG</sequence>
<evidence type="ECO:0000313" key="4">
    <source>
        <dbReference type="EMBL" id="CAL4796924.1"/>
    </source>
</evidence>
<dbReference type="GO" id="GO:0042054">
    <property type="term" value="F:histone methyltransferase activity"/>
    <property type="evidence" value="ECO:0007669"/>
    <property type="project" value="TreeGrafter"/>
</dbReference>
<dbReference type="PANTHER" id="PTHR11006">
    <property type="entry name" value="PROTEIN ARGININE N-METHYLTRANSFERASE"/>
    <property type="match status" value="1"/>
</dbReference>
<accession>A0A9P1GGD7</accession>
<comment type="caution">
    <text evidence="2">The sequence shown here is derived from an EMBL/GenBank/DDBJ whole genome shotgun (WGS) entry which is preliminary data.</text>
</comment>
<dbReference type="CDD" id="cd02440">
    <property type="entry name" value="AdoMet_MTases"/>
    <property type="match status" value="1"/>
</dbReference>
<dbReference type="InterPro" id="IPR029063">
    <property type="entry name" value="SAM-dependent_MTases_sf"/>
</dbReference>
<dbReference type="SUPFAM" id="SSF53335">
    <property type="entry name" value="S-adenosyl-L-methionine-dependent methyltransferases"/>
    <property type="match status" value="1"/>
</dbReference>
<dbReference type="GO" id="GO:0016274">
    <property type="term" value="F:protein-arginine N-methyltransferase activity"/>
    <property type="evidence" value="ECO:0007669"/>
    <property type="project" value="InterPro"/>
</dbReference>
<organism evidence="2">
    <name type="scientific">Cladocopium goreaui</name>
    <dbReference type="NCBI Taxonomy" id="2562237"/>
    <lineage>
        <taxon>Eukaryota</taxon>
        <taxon>Sar</taxon>
        <taxon>Alveolata</taxon>
        <taxon>Dinophyceae</taxon>
        <taxon>Suessiales</taxon>
        <taxon>Symbiodiniaceae</taxon>
        <taxon>Cladocopium</taxon>
    </lineage>
</organism>
<dbReference type="Proteomes" id="UP001152797">
    <property type="component" value="Unassembled WGS sequence"/>
</dbReference>
<dbReference type="PANTHER" id="PTHR11006:SF53">
    <property type="entry name" value="PROTEIN ARGININE N-METHYLTRANSFERASE 3"/>
    <property type="match status" value="1"/>
</dbReference>
<evidence type="ECO:0000313" key="2">
    <source>
        <dbReference type="EMBL" id="CAI4009612.1"/>
    </source>
</evidence>
<evidence type="ECO:0000256" key="1">
    <source>
        <dbReference type="ARBA" id="ARBA00022691"/>
    </source>
</evidence>
<keyword evidence="1" id="KW-0949">S-adenosyl-L-methionine</keyword>
<dbReference type="OrthoDB" id="7848332at2759"/>
<name>A0A9P1GGD7_9DINO</name>
<reference evidence="2" key="1">
    <citation type="submission" date="2022-10" db="EMBL/GenBank/DDBJ databases">
        <authorList>
            <person name="Chen Y."/>
            <person name="Dougan E. K."/>
            <person name="Chan C."/>
            <person name="Rhodes N."/>
            <person name="Thang M."/>
        </authorList>
    </citation>
    <scope>NUCLEOTIDE SEQUENCE</scope>
</reference>
<dbReference type="EMBL" id="CAMXCT010004569">
    <property type="protein sequence ID" value="CAI4009612.1"/>
    <property type="molecule type" value="Genomic_DNA"/>
</dbReference>
<gene>
    <name evidence="2" type="ORF">C1SCF055_LOCUS34956</name>
</gene>
<keyword evidence="5" id="KW-1185">Reference proteome</keyword>
<dbReference type="Gene3D" id="3.40.50.150">
    <property type="entry name" value="Vaccinia Virus protein VP39"/>
    <property type="match status" value="1"/>
</dbReference>
<protein>
    <submittedName>
        <fullName evidence="4">Probable protein arginine N-methyltransferase 1</fullName>
    </submittedName>
</protein>
<dbReference type="GO" id="GO:0005634">
    <property type="term" value="C:nucleus"/>
    <property type="evidence" value="ECO:0007669"/>
    <property type="project" value="TreeGrafter"/>
</dbReference>
<proteinExistence type="predicted"/>
<reference evidence="3" key="2">
    <citation type="submission" date="2024-04" db="EMBL/GenBank/DDBJ databases">
        <authorList>
            <person name="Chen Y."/>
            <person name="Shah S."/>
            <person name="Dougan E. K."/>
            <person name="Thang M."/>
            <person name="Chan C."/>
        </authorList>
    </citation>
    <scope>NUCLEOTIDE SEQUENCE [LARGE SCALE GENOMIC DNA]</scope>
</reference>
<evidence type="ECO:0000313" key="5">
    <source>
        <dbReference type="Proteomes" id="UP001152797"/>
    </source>
</evidence>
<dbReference type="EMBL" id="CAMXCT030004569">
    <property type="protein sequence ID" value="CAL4796924.1"/>
    <property type="molecule type" value="Genomic_DNA"/>
</dbReference>